<name>A0A0L7L9D8_OPEBR</name>
<comment type="caution">
    <text evidence="4">The sequence shown here is derived from an EMBL/GenBank/DDBJ whole genome shotgun (WGS) entry which is preliminary data.</text>
</comment>
<dbReference type="PROSITE" id="PS51450">
    <property type="entry name" value="LRR"/>
    <property type="match status" value="3"/>
</dbReference>
<dbReference type="InterPro" id="IPR050216">
    <property type="entry name" value="LRR_domain-containing"/>
</dbReference>
<evidence type="ECO:0000313" key="5">
    <source>
        <dbReference type="Proteomes" id="UP000037510"/>
    </source>
</evidence>
<proteinExistence type="predicted"/>
<dbReference type="EMBL" id="JTDY01002226">
    <property type="protein sequence ID" value="KOB71856.1"/>
    <property type="molecule type" value="Genomic_DNA"/>
</dbReference>
<dbReference type="Pfam" id="PF00560">
    <property type="entry name" value="LRR_1"/>
    <property type="match status" value="1"/>
</dbReference>
<reference evidence="4 5" key="1">
    <citation type="journal article" date="2015" name="Genome Biol. Evol.">
        <title>The genome of winter moth (Operophtera brumata) provides a genomic perspective on sexual dimorphism and phenology.</title>
        <authorList>
            <person name="Derks M.F."/>
            <person name="Smit S."/>
            <person name="Salis L."/>
            <person name="Schijlen E."/>
            <person name="Bossers A."/>
            <person name="Mateman C."/>
            <person name="Pijl A.S."/>
            <person name="de Ridder D."/>
            <person name="Groenen M.A."/>
            <person name="Visser M.E."/>
            <person name="Megens H.J."/>
        </authorList>
    </citation>
    <scope>NUCLEOTIDE SEQUENCE [LARGE SCALE GENOMIC DNA]</scope>
    <source>
        <strain evidence="4">WM2013NL</strain>
        <tissue evidence="4">Head and thorax</tissue>
    </source>
</reference>
<evidence type="ECO:0000256" key="1">
    <source>
        <dbReference type="ARBA" id="ARBA00022614"/>
    </source>
</evidence>
<protein>
    <submittedName>
        <fullName evidence="4">Putative mitotic protein phosphatase 1 regulator</fullName>
    </submittedName>
</protein>
<dbReference type="Proteomes" id="UP000037510">
    <property type="component" value="Unassembled WGS sequence"/>
</dbReference>
<dbReference type="InterPro" id="IPR003591">
    <property type="entry name" value="Leu-rich_rpt_typical-subtyp"/>
</dbReference>
<keyword evidence="5" id="KW-1185">Reference proteome</keyword>
<dbReference type="STRING" id="104452.A0A0L7L9D8"/>
<dbReference type="Gene3D" id="3.80.10.10">
    <property type="entry name" value="Ribonuclease Inhibitor"/>
    <property type="match status" value="2"/>
</dbReference>
<keyword evidence="2" id="KW-0677">Repeat</keyword>
<feature type="domain" description="Disease resistance R13L4/SHOC-2-like LRR" evidence="3">
    <location>
        <begin position="81"/>
        <end position="206"/>
    </location>
</feature>
<keyword evidence="1" id="KW-0433">Leucine-rich repeat</keyword>
<evidence type="ECO:0000256" key="2">
    <source>
        <dbReference type="ARBA" id="ARBA00022737"/>
    </source>
</evidence>
<dbReference type="Pfam" id="PF23598">
    <property type="entry name" value="LRR_14"/>
    <property type="match status" value="1"/>
</dbReference>
<organism evidence="4 5">
    <name type="scientific">Operophtera brumata</name>
    <name type="common">Winter moth</name>
    <name type="synonym">Phalaena brumata</name>
    <dbReference type="NCBI Taxonomy" id="104452"/>
    <lineage>
        <taxon>Eukaryota</taxon>
        <taxon>Metazoa</taxon>
        <taxon>Ecdysozoa</taxon>
        <taxon>Arthropoda</taxon>
        <taxon>Hexapoda</taxon>
        <taxon>Insecta</taxon>
        <taxon>Pterygota</taxon>
        <taxon>Neoptera</taxon>
        <taxon>Endopterygota</taxon>
        <taxon>Lepidoptera</taxon>
        <taxon>Glossata</taxon>
        <taxon>Ditrysia</taxon>
        <taxon>Geometroidea</taxon>
        <taxon>Geometridae</taxon>
        <taxon>Larentiinae</taxon>
        <taxon>Operophtera</taxon>
    </lineage>
</organism>
<dbReference type="SUPFAM" id="SSF52058">
    <property type="entry name" value="L domain-like"/>
    <property type="match status" value="1"/>
</dbReference>
<dbReference type="InterPro" id="IPR001611">
    <property type="entry name" value="Leu-rich_rpt"/>
</dbReference>
<dbReference type="PANTHER" id="PTHR48051:SF1">
    <property type="entry name" value="RAS SUPPRESSOR PROTEIN 1"/>
    <property type="match status" value="1"/>
</dbReference>
<dbReference type="InterPro" id="IPR032675">
    <property type="entry name" value="LRR_dom_sf"/>
</dbReference>
<dbReference type="GO" id="GO:0005737">
    <property type="term" value="C:cytoplasm"/>
    <property type="evidence" value="ECO:0007669"/>
    <property type="project" value="TreeGrafter"/>
</dbReference>
<sequence length="424" mass="47703">MSHRTTVTKSRIKVTNKSVFHLQDKKADQNELSKDLIKSAQRTGQLSLCNRGLATEFVFDESKEVDFDRSDKNSWWNREPLKTLDLSSNVIQTISPKVKFLHALVTLKLHDNALTSLPAEIGELKNLANLSLDHNKLVKLPKEFYSLTELHWLRFISQQNRLPALGELRKMTYMDANHNNIDQLPDFYGLPKNLGLLTQLQSISMEGNKLPFVRQDIIRGGTDRMMKYTLKKSQALMLPGRKLTSVPEEVLKAAALAEAHIIDISTNKLAALPMGICHVKETLSQLILSSNVIESIPPEINRCVHLQYIDLGKNCLSDLPAELGSLKKEINVSSDAFGRLKKLAVLDLANNNITSVPPELGLFTNLRFSAFWAEIFKTSSRTYPITSIYTLEAESGYSGSYRAPDIVLVVYSCGSKEHYKFSNQ</sequence>
<dbReference type="AlphaFoldDB" id="A0A0L7L9D8"/>
<evidence type="ECO:0000313" key="4">
    <source>
        <dbReference type="EMBL" id="KOB71856.1"/>
    </source>
</evidence>
<dbReference type="SMART" id="SM00369">
    <property type="entry name" value="LRR_TYP"/>
    <property type="match status" value="7"/>
</dbReference>
<dbReference type="PANTHER" id="PTHR48051">
    <property type="match status" value="1"/>
</dbReference>
<evidence type="ECO:0000259" key="3">
    <source>
        <dbReference type="Pfam" id="PF23598"/>
    </source>
</evidence>
<accession>A0A0L7L9D8</accession>
<dbReference type="InterPro" id="IPR055414">
    <property type="entry name" value="LRR_R13L4/SHOC2-like"/>
</dbReference>
<gene>
    <name evidence="4" type="ORF">OBRU01_13063</name>
</gene>